<organism evidence="1 2">
    <name type="scientific">Arcanobacterium wilhelmae</name>
    <dbReference type="NCBI Taxonomy" id="1803177"/>
    <lineage>
        <taxon>Bacteria</taxon>
        <taxon>Bacillati</taxon>
        <taxon>Actinomycetota</taxon>
        <taxon>Actinomycetes</taxon>
        <taxon>Actinomycetales</taxon>
        <taxon>Actinomycetaceae</taxon>
        <taxon>Arcanobacterium</taxon>
    </lineage>
</organism>
<dbReference type="CDD" id="cd11530">
    <property type="entry name" value="NTP-PPase_DR2231_like"/>
    <property type="match status" value="1"/>
</dbReference>
<dbReference type="Pfam" id="PF01503">
    <property type="entry name" value="PRA-PH"/>
    <property type="match status" value="1"/>
</dbReference>
<accession>A0ABT9N8D0</accession>
<dbReference type="RefSeq" id="WP_370870574.1">
    <property type="nucleotide sequence ID" value="NZ_CP121247.1"/>
</dbReference>
<dbReference type="InterPro" id="IPR023292">
    <property type="entry name" value="NTP_PyroPHydrolase-like_dom_sf"/>
</dbReference>
<protein>
    <submittedName>
        <fullName evidence="1">HAD superfamily Cof-like phosphohydrolase</fullName>
    </submittedName>
</protein>
<evidence type="ECO:0000313" key="2">
    <source>
        <dbReference type="Proteomes" id="UP001235966"/>
    </source>
</evidence>
<dbReference type="InterPro" id="IPR033653">
    <property type="entry name" value="NTP-PPase_DR2231-like"/>
</dbReference>
<sequence>MSTFDSSRPEELVRQFHEVYNLPIVSDSPNVDRERVHMRMSLIAEEFTELVGAVYGEAASAIVTDAFEQAVGADDGNRDTVATADALGDLVYVIYGMALETGIPMADVLAEIQDSNLSKLGADGAPIYREDGKVLKGPNFHDPDLAKVLGCHKKIDE</sequence>
<dbReference type="EMBL" id="JAUSQW010000001">
    <property type="protein sequence ID" value="MDP9799961.1"/>
    <property type="molecule type" value="Genomic_DNA"/>
</dbReference>
<reference evidence="1 2" key="1">
    <citation type="submission" date="2023-07" db="EMBL/GenBank/DDBJ databases">
        <title>Sequencing the genomes of 1000 actinobacteria strains.</title>
        <authorList>
            <person name="Klenk H.-P."/>
        </authorList>
    </citation>
    <scope>NUCLEOTIDE SEQUENCE [LARGE SCALE GENOMIC DNA]</scope>
    <source>
        <strain evidence="1 2">DSM 102162</strain>
    </source>
</reference>
<gene>
    <name evidence="1" type="ORF">J2S49_000037</name>
</gene>
<keyword evidence="2" id="KW-1185">Reference proteome</keyword>
<dbReference type="Proteomes" id="UP001235966">
    <property type="component" value="Unassembled WGS sequence"/>
</dbReference>
<proteinExistence type="predicted"/>
<name>A0ABT9N8D0_9ACTO</name>
<comment type="caution">
    <text evidence="1">The sequence shown here is derived from an EMBL/GenBank/DDBJ whole genome shotgun (WGS) entry which is preliminary data.</text>
</comment>
<dbReference type="Gene3D" id="1.10.3420.10">
    <property type="entry name" value="putative ntp pyrophosphohydrolase like domain"/>
    <property type="match status" value="1"/>
</dbReference>
<dbReference type="InterPro" id="IPR021130">
    <property type="entry name" value="PRib-ATP_PPHydrolase-like"/>
</dbReference>
<evidence type="ECO:0000313" key="1">
    <source>
        <dbReference type="EMBL" id="MDP9799961.1"/>
    </source>
</evidence>